<dbReference type="Proteomes" id="UP001589818">
    <property type="component" value="Unassembled WGS sequence"/>
</dbReference>
<evidence type="ECO:0000313" key="3">
    <source>
        <dbReference type="Proteomes" id="UP001589818"/>
    </source>
</evidence>
<accession>A0ABV6J9R9</accession>
<reference evidence="2 3" key="1">
    <citation type="submission" date="2024-09" db="EMBL/GenBank/DDBJ databases">
        <authorList>
            <person name="Sun Q."/>
            <person name="Mori K."/>
        </authorList>
    </citation>
    <scope>NUCLEOTIDE SEQUENCE [LARGE SCALE GENOMIC DNA]</scope>
    <source>
        <strain evidence="2 3">CCM 4839</strain>
    </source>
</reference>
<evidence type="ECO:0000313" key="2">
    <source>
        <dbReference type="EMBL" id="MFC0392634.1"/>
    </source>
</evidence>
<proteinExistence type="predicted"/>
<dbReference type="Pfam" id="PF02371">
    <property type="entry name" value="Transposase_20"/>
    <property type="match status" value="1"/>
</dbReference>
<comment type="caution">
    <text evidence="2">The sequence shown here is derived from an EMBL/GenBank/DDBJ whole genome shotgun (WGS) entry which is preliminary data.</text>
</comment>
<dbReference type="InterPro" id="IPR003346">
    <property type="entry name" value="Transposase_20"/>
</dbReference>
<sequence>LAAFARRTLKKKKEELELALRGNMSAHQRIMLKTMLTHVDFLNEQILELDTEVAKRLDPFQQDIERLDTIPGIGRRTAEQILAEVGTDVASRFPSAAHLTFMGWSRARAK</sequence>
<dbReference type="PANTHER" id="PTHR33055:SF15">
    <property type="entry name" value="TRANSPOSASE-RELATED"/>
    <property type="match status" value="1"/>
</dbReference>
<keyword evidence="3" id="KW-1185">Reference proteome</keyword>
<feature type="non-terminal residue" evidence="2">
    <location>
        <position position="1"/>
    </location>
</feature>
<evidence type="ECO:0000259" key="1">
    <source>
        <dbReference type="Pfam" id="PF02371"/>
    </source>
</evidence>
<name>A0ABV6J9R9_9BACL</name>
<organism evidence="2 3">
    <name type="scientific">Paenibacillus mendelii</name>
    <dbReference type="NCBI Taxonomy" id="206163"/>
    <lineage>
        <taxon>Bacteria</taxon>
        <taxon>Bacillati</taxon>
        <taxon>Bacillota</taxon>
        <taxon>Bacilli</taxon>
        <taxon>Bacillales</taxon>
        <taxon>Paenibacillaceae</taxon>
        <taxon>Paenibacillus</taxon>
    </lineage>
</organism>
<dbReference type="InterPro" id="IPR047650">
    <property type="entry name" value="Transpos_IS110"/>
</dbReference>
<feature type="domain" description="Transposase IS116/IS110/IS902 C-terminal" evidence="1">
    <location>
        <begin position="65"/>
        <end position="100"/>
    </location>
</feature>
<dbReference type="EMBL" id="JBHLVF010000019">
    <property type="protein sequence ID" value="MFC0392634.1"/>
    <property type="molecule type" value="Genomic_DNA"/>
</dbReference>
<protein>
    <submittedName>
        <fullName evidence="2">Transposase</fullName>
    </submittedName>
</protein>
<dbReference type="RefSeq" id="WP_379124806.1">
    <property type="nucleotide sequence ID" value="NZ_JBHLVF010000019.1"/>
</dbReference>
<dbReference type="PANTHER" id="PTHR33055">
    <property type="entry name" value="TRANSPOSASE FOR INSERTION SEQUENCE ELEMENT IS1111A"/>
    <property type="match status" value="1"/>
</dbReference>
<gene>
    <name evidence="2" type="ORF">ACFFJ8_14775</name>
</gene>